<evidence type="ECO:0000256" key="1">
    <source>
        <dbReference type="ARBA" id="ARBA00004141"/>
    </source>
</evidence>
<keyword evidence="5 6" id="KW-0472">Membrane</keyword>
<dbReference type="PANTHER" id="PTHR24089">
    <property type="entry name" value="SOLUTE CARRIER FAMILY 25"/>
    <property type="match status" value="1"/>
</dbReference>
<evidence type="ECO:0000256" key="8">
    <source>
        <dbReference type="SAM" id="MobiDB-lite"/>
    </source>
</evidence>
<evidence type="ECO:0000256" key="7">
    <source>
        <dbReference type="RuleBase" id="RU000488"/>
    </source>
</evidence>
<keyword evidence="2 7" id="KW-0813">Transport</keyword>
<feature type="repeat" description="Solcar" evidence="6">
    <location>
        <begin position="432"/>
        <end position="520"/>
    </location>
</feature>
<dbReference type="SUPFAM" id="SSF103506">
    <property type="entry name" value="Mitochondrial carrier"/>
    <property type="match status" value="1"/>
</dbReference>
<dbReference type="InterPro" id="IPR023395">
    <property type="entry name" value="MCP_dom_sf"/>
</dbReference>
<gene>
    <name evidence="9" type="ORF">CSSPTR1EN2_LOCUS17831</name>
</gene>
<reference evidence="9" key="1">
    <citation type="submission" date="2024-02" db="EMBL/GenBank/DDBJ databases">
        <authorList>
            <consortium name="ELIXIR-Norway"/>
            <consortium name="Elixir Norway"/>
        </authorList>
    </citation>
    <scope>NUCLEOTIDE SEQUENCE</scope>
</reference>
<name>A0ABP0UMU4_9BRYO</name>
<evidence type="ECO:0000256" key="3">
    <source>
        <dbReference type="ARBA" id="ARBA00022692"/>
    </source>
</evidence>
<dbReference type="Pfam" id="PF00153">
    <property type="entry name" value="Mito_carr"/>
    <property type="match status" value="3"/>
</dbReference>
<dbReference type="Proteomes" id="UP001497512">
    <property type="component" value="Chromosome 5"/>
</dbReference>
<keyword evidence="10" id="KW-1185">Reference proteome</keyword>
<evidence type="ECO:0000256" key="2">
    <source>
        <dbReference type="ARBA" id="ARBA00022448"/>
    </source>
</evidence>
<keyword evidence="3 6" id="KW-0812">Transmembrane</keyword>
<accession>A0ABP0UMU4</accession>
<evidence type="ECO:0000256" key="6">
    <source>
        <dbReference type="PROSITE-ProRule" id="PRU00282"/>
    </source>
</evidence>
<evidence type="ECO:0008006" key="11">
    <source>
        <dbReference type="Google" id="ProtNLM"/>
    </source>
</evidence>
<evidence type="ECO:0000313" key="9">
    <source>
        <dbReference type="EMBL" id="CAK9225717.1"/>
    </source>
</evidence>
<dbReference type="InterPro" id="IPR018108">
    <property type="entry name" value="MCP_transmembrane"/>
</dbReference>
<feature type="region of interest" description="Disordered" evidence="8">
    <location>
        <begin position="186"/>
        <end position="232"/>
    </location>
</feature>
<dbReference type="EMBL" id="OZ019897">
    <property type="protein sequence ID" value="CAK9225717.1"/>
    <property type="molecule type" value="Genomic_DNA"/>
</dbReference>
<evidence type="ECO:0000256" key="5">
    <source>
        <dbReference type="ARBA" id="ARBA00023136"/>
    </source>
</evidence>
<protein>
    <recommendedName>
        <fullName evidence="11">Mitochondrial carrier protein</fullName>
    </recommendedName>
</protein>
<feature type="repeat" description="Solcar" evidence="6">
    <location>
        <begin position="243"/>
        <end position="326"/>
    </location>
</feature>
<comment type="subcellular location">
    <subcellularLocation>
        <location evidence="1">Membrane</location>
        <topology evidence="1">Multi-pass membrane protein</topology>
    </subcellularLocation>
</comment>
<dbReference type="PROSITE" id="PS50920">
    <property type="entry name" value="SOLCAR"/>
    <property type="match status" value="3"/>
</dbReference>
<dbReference type="PRINTS" id="PR00926">
    <property type="entry name" value="MITOCARRIER"/>
</dbReference>
<sequence length="527" mass="58120">MREFVMALREQDGAPSIFRRSITSSWQQERRQWHVLNDPPKEVPSDGRRTTASSLCGAGGGGGGAPPVFRILRSTHKTAFSQRQRLRKAGELVEPQLNSFDLSPPMSHSTKPNVTFSKRQRLRKRGLLNKSFSSSEDEVFDSLEQLFPGARADYPSSSQSIIASIADDELRRRRNTVAEFLADYDDTRNGESGWDKDREADAESTPGEEEEEEEAAAAEEEEEEGEAQGSRRTRTLRFKLKLGPSGRRLLSGAIAGAFSRTAVAPLETIRTHLMVGSHGHSVSQVFHWIMSNEGWTGLFRGNTINVIRVAPSKAIELFAYDSVKAFLSPKDGKPGKLAFLPVSPIAGSCAGISSTICMYPLELLKTRLTIQPGEYRGILHALWRIVSEEGILELYRGLGPSVIGVIPYAGVNYFAYDSLRSLYKRWSKTDRVGNIQTLLIGSLAGVIASTSTFPLEVARKHMQVGALKGRVVYKGTLDALRGIVKERGIKGLYIGLGPSCLKLMPAAGLSFMCYEALKRILLEEEQV</sequence>
<feature type="repeat" description="Solcar" evidence="6">
    <location>
        <begin position="338"/>
        <end position="422"/>
    </location>
</feature>
<keyword evidence="4" id="KW-0677">Repeat</keyword>
<dbReference type="InterPro" id="IPR002067">
    <property type="entry name" value="MCP"/>
</dbReference>
<proteinExistence type="inferred from homology"/>
<feature type="compositionally biased region" description="Basic and acidic residues" evidence="8">
    <location>
        <begin position="186"/>
        <end position="201"/>
    </location>
</feature>
<dbReference type="Gene3D" id="1.50.40.10">
    <property type="entry name" value="Mitochondrial carrier domain"/>
    <property type="match status" value="1"/>
</dbReference>
<feature type="compositionally biased region" description="Acidic residues" evidence="8">
    <location>
        <begin position="202"/>
        <end position="226"/>
    </location>
</feature>
<comment type="similarity">
    <text evidence="7">Belongs to the mitochondrial carrier (TC 2.A.29) family.</text>
</comment>
<evidence type="ECO:0000313" key="10">
    <source>
        <dbReference type="Proteomes" id="UP001497512"/>
    </source>
</evidence>
<evidence type="ECO:0000256" key="4">
    <source>
        <dbReference type="ARBA" id="ARBA00022737"/>
    </source>
</evidence>
<organism evidence="9 10">
    <name type="scientific">Sphagnum troendelagicum</name>
    <dbReference type="NCBI Taxonomy" id="128251"/>
    <lineage>
        <taxon>Eukaryota</taxon>
        <taxon>Viridiplantae</taxon>
        <taxon>Streptophyta</taxon>
        <taxon>Embryophyta</taxon>
        <taxon>Bryophyta</taxon>
        <taxon>Sphagnophytina</taxon>
        <taxon>Sphagnopsida</taxon>
        <taxon>Sphagnales</taxon>
        <taxon>Sphagnaceae</taxon>
        <taxon>Sphagnum</taxon>
    </lineage>
</organism>